<protein>
    <submittedName>
        <fullName evidence="3">Uncharacterized protein</fullName>
    </submittedName>
</protein>
<evidence type="ECO:0000313" key="3">
    <source>
        <dbReference type="WBParaSite" id="Csp11.Scaffold630.g20955.t1"/>
    </source>
</evidence>
<sequence>MVPPNHWYPVVPPNHCTPRIICLPSTKKSSDNYFTRLTKFCYSLIPTVISNFFIRIFIWIFGPRTLKEPEKKVFERVIPVNNEKELMAAIINLHGENVMIVGPEEFFGGRKEPVKRMKRRKRKVR</sequence>
<feature type="transmembrane region" description="Helical" evidence="1">
    <location>
        <begin position="42"/>
        <end position="62"/>
    </location>
</feature>
<keyword evidence="1" id="KW-0472">Membrane</keyword>
<organism evidence="2 3">
    <name type="scientific">Caenorhabditis tropicalis</name>
    <dbReference type="NCBI Taxonomy" id="1561998"/>
    <lineage>
        <taxon>Eukaryota</taxon>
        <taxon>Metazoa</taxon>
        <taxon>Ecdysozoa</taxon>
        <taxon>Nematoda</taxon>
        <taxon>Chromadorea</taxon>
        <taxon>Rhabditida</taxon>
        <taxon>Rhabditina</taxon>
        <taxon>Rhabditomorpha</taxon>
        <taxon>Rhabditoidea</taxon>
        <taxon>Rhabditidae</taxon>
        <taxon>Peloderinae</taxon>
        <taxon>Caenorhabditis</taxon>
    </lineage>
</organism>
<evidence type="ECO:0000256" key="1">
    <source>
        <dbReference type="SAM" id="Phobius"/>
    </source>
</evidence>
<dbReference type="WBParaSite" id="Csp11.Scaffold630.g20955.t1">
    <property type="protein sequence ID" value="Csp11.Scaffold630.g20955.t1"/>
    <property type="gene ID" value="Csp11.Scaffold630.g20955"/>
</dbReference>
<accession>A0A1I7UZP9</accession>
<evidence type="ECO:0000313" key="2">
    <source>
        <dbReference type="Proteomes" id="UP000095282"/>
    </source>
</evidence>
<keyword evidence="2" id="KW-1185">Reference proteome</keyword>
<keyword evidence="1" id="KW-1133">Transmembrane helix</keyword>
<dbReference type="AlphaFoldDB" id="A0A1I7UZP9"/>
<dbReference type="Proteomes" id="UP000095282">
    <property type="component" value="Unplaced"/>
</dbReference>
<keyword evidence="1" id="KW-0812">Transmembrane</keyword>
<reference evidence="3" key="1">
    <citation type="submission" date="2016-11" db="UniProtKB">
        <authorList>
            <consortium name="WormBaseParasite"/>
        </authorList>
    </citation>
    <scope>IDENTIFICATION</scope>
</reference>
<proteinExistence type="predicted"/>
<name>A0A1I7UZP9_9PELO</name>